<proteinExistence type="predicted"/>
<dbReference type="Proteomes" id="UP000887565">
    <property type="component" value="Unplaced"/>
</dbReference>
<evidence type="ECO:0000313" key="3">
    <source>
        <dbReference type="WBParaSite" id="nRc.2.0.1.t42793-RA"/>
    </source>
</evidence>
<name>A0A915KWE2_ROMCU</name>
<feature type="region of interest" description="Disordered" evidence="1">
    <location>
        <begin position="1"/>
        <end position="23"/>
    </location>
</feature>
<dbReference type="AlphaFoldDB" id="A0A915KWE2"/>
<evidence type="ECO:0000256" key="1">
    <source>
        <dbReference type="SAM" id="MobiDB-lite"/>
    </source>
</evidence>
<keyword evidence="2" id="KW-1185">Reference proteome</keyword>
<reference evidence="3" key="1">
    <citation type="submission" date="2022-11" db="UniProtKB">
        <authorList>
            <consortium name="WormBaseParasite"/>
        </authorList>
    </citation>
    <scope>IDENTIFICATION</scope>
</reference>
<evidence type="ECO:0000313" key="2">
    <source>
        <dbReference type="Proteomes" id="UP000887565"/>
    </source>
</evidence>
<protein>
    <submittedName>
        <fullName evidence="3">Uncharacterized protein</fullName>
    </submittedName>
</protein>
<accession>A0A915KWE2</accession>
<sequence length="283" mass="30258">MQQTLSALPSNMSAQGHSLPKSESNNACRCSGFGTGTNTCPTTAAAEICDASYITPVNNAENDWRHQRGRLVLTEGGNSSSVTDPVQAVWLTDLARKYPHLPWGLLNELFEVEALMAANMVLSAPAVLQILGPEVARRGLEFIANGTIWAMPVSKILLDDKPLSPAVDTICWAVEQASRNAQPTPAIATLPSTMTTGAQMLSAIVQQQPLATVTNSPTQVANAFGETLHAINDDVSIIEALPFLMATIPQSPKIGVLHEVHQCGGLVINFPGEEPILWDDDQE</sequence>
<organism evidence="2 3">
    <name type="scientific">Romanomermis culicivorax</name>
    <name type="common">Nematode worm</name>
    <dbReference type="NCBI Taxonomy" id="13658"/>
    <lineage>
        <taxon>Eukaryota</taxon>
        <taxon>Metazoa</taxon>
        <taxon>Ecdysozoa</taxon>
        <taxon>Nematoda</taxon>
        <taxon>Enoplea</taxon>
        <taxon>Dorylaimia</taxon>
        <taxon>Mermithida</taxon>
        <taxon>Mermithoidea</taxon>
        <taxon>Mermithidae</taxon>
        <taxon>Romanomermis</taxon>
    </lineage>
</organism>
<dbReference type="WBParaSite" id="nRc.2.0.1.t42793-RA">
    <property type="protein sequence ID" value="nRc.2.0.1.t42793-RA"/>
    <property type="gene ID" value="nRc.2.0.1.g42793"/>
</dbReference>